<proteinExistence type="predicted"/>
<evidence type="ECO:0000313" key="8">
    <source>
        <dbReference type="WBParaSite" id="SPAL_0000911900.1"/>
    </source>
</evidence>
<protein>
    <submittedName>
        <fullName evidence="8">AA_TRNA_LIGASE_II domain-containing protein</fullName>
    </submittedName>
</protein>
<keyword evidence="2" id="KW-0547">Nucleotide-binding</keyword>
<dbReference type="InterPro" id="IPR045864">
    <property type="entry name" value="aa-tRNA-synth_II/BPL/LPL"/>
</dbReference>
<dbReference type="GO" id="GO:0005739">
    <property type="term" value="C:mitochondrion"/>
    <property type="evidence" value="ECO:0007669"/>
    <property type="project" value="TreeGrafter"/>
</dbReference>
<dbReference type="InterPro" id="IPR006195">
    <property type="entry name" value="aa-tRNA-synth_II"/>
</dbReference>
<dbReference type="STRING" id="174720.A0A0N5BTD5"/>
<dbReference type="Pfam" id="PF00152">
    <property type="entry name" value="tRNA-synt_2"/>
    <property type="match status" value="1"/>
</dbReference>
<organism evidence="7 8">
    <name type="scientific">Strongyloides papillosus</name>
    <name type="common">Intestinal threadworm</name>
    <dbReference type="NCBI Taxonomy" id="174720"/>
    <lineage>
        <taxon>Eukaryota</taxon>
        <taxon>Metazoa</taxon>
        <taxon>Ecdysozoa</taxon>
        <taxon>Nematoda</taxon>
        <taxon>Chromadorea</taxon>
        <taxon>Rhabditida</taxon>
        <taxon>Tylenchina</taxon>
        <taxon>Panagrolaimomorpha</taxon>
        <taxon>Strongyloidoidea</taxon>
        <taxon>Strongyloididae</taxon>
        <taxon>Strongyloides</taxon>
    </lineage>
</organism>
<dbReference type="SUPFAM" id="SSF50249">
    <property type="entry name" value="Nucleic acid-binding proteins"/>
    <property type="match status" value="1"/>
</dbReference>
<evidence type="ECO:0000256" key="2">
    <source>
        <dbReference type="ARBA" id="ARBA00022741"/>
    </source>
</evidence>
<dbReference type="Proteomes" id="UP000046392">
    <property type="component" value="Unplaced"/>
</dbReference>
<reference evidence="8" key="1">
    <citation type="submission" date="2017-02" db="UniProtKB">
        <authorList>
            <consortium name="WormBaseParasite"/>
        </authorList>
    </citation>
    <scope>IDENTIFICATION</scope>
</reference>
<dbReference type="AlphaFoldDB" id="A0A0N5BTD5"/>
<evidence type="ECO:0000256" key="5">
    <source>
        <dbReference type="ARBA" id="ARBA00023146"/>
    </source>
</evidence>
<evidence type="ECO:0000313" key="7">
    <source>
        <dbReference type="Proteomes" id="UP000046392"/>
    </source>
</evidence>
<keyword evidence="4" id="KW-0648">Protein biosynthesis</keyword>
<evidence type="ECO:0000256" key="3">
    <source>
        <dbReference type="ARBA" id="ARBA00022840"/>
    </source>
</evidence>
<name>A0A0N5BTD5_STREA</name>
<accession>A0A0N5BTD5</accession>
<evidence type="ECO:0000256" key="1">
    <source>
        <dbReference type="ARBA" id="ARBA00022598"/>
    </source>
</evidence>
<feature type="domain" description="Aminoacyl-transfer RNA synthetases class-II family profile" evidence="6">
    <location>
        <begin position="130"/>
        <end position="429"/>
    </location>
</feature>
<dbReference type="Gene3D" id="3.30.930.10">
    <property type="entry name" value="Bira Bifunctional Protein, Domain 2"/>
    <property type="match status" value="1"/>
</dbReference>
<dbReference type="InterPro" id="IPR004364">
    <property type="entry name" value="Aa-tRNA-synt_II"/>
</dbReference>
<sequence>MLRNFKLSNVIVKDLKRINEERKNIVIQGFVKKVFKTKNVYFARVSDSYSDDHIKAVIPKNMVEKINVGTSLQINGEWLKSSGDQQEFELQAKDCKIYAVNQSNPIKPSSDVLMESLHLRPNCKEFAKILKLRSKVNYLTHKYFHENNFTHIDTPFFSLNDCEGGGETFIVKAKDDEDFFGESEVNLPVSGQLHLEACAGPMTKVYTINGAFRAEKSLTRQHMAEFRMLEVEVGFCDDTEILCSSVEDYIRYIRNHLLNEGVEDDIKEIKKIFSNEGNKKNLIEIIGDKEFPRVKYDDCVEILKTLKKRKSKEGFNRDEEFDLLRHFNSPLFIINFPANQKPFYMKKFTNDGHTYAKCFDFITPTVGELAGGSVREDSIEELKKYNKENIDWYMDLRKHGYPTTGGYGIGMDRLIQSLFSISNIKNTIPFPRYYKHCKC</sequence>
<dbReference type="PANTHER" id="PTHR22594">
    <property type="entry name" value="ASPARTYL/LYSYL-TRNA SYNTHETASE"/>
    <property type="match status" value="1"/>
</dbReference>
<dbReference type="WBParaSite" id="SPAL_0000911900.1">
    <property type="protein sequence ID" value="SPAL_0000911900.1"/>
    <property type="gene ID" value="SPAL_0000911900"/>
</dbReference>
<evidence type="ECO:0000259" key="6">
    <source>
        <dbReference type="PROSITE" id="PS50862"/>
    </source>
</evidence>
<dbReference type="PANTHER" id="PTHR22594:SF34">
    <property type="entry name" value="ASPARAGINE--TRNA LIGASE, MITOCHONDRIAL-RELATED"/>
    <property type="match status" value="1"/>
</dbReference>
<dbReference type="Gene3D" id="2.40.50.140">
    <property type="entry name" value="Nucleic acid-binding proteins"/>
    <property type="match status" value="1"/>
</dbReference>
<dbReference type="InterPro" id="IPR002312">
    <property type="entry name" value="Asp/Asn-tRNA-synth_IIb"/>
</dbReference>
<dbReference type="SUPFAM" id="SSF55681">
    <property type="entry name" value="Class II aaRS and biotin synthetases"/>
    <property type="match status" value="1"/>
</dbReference>
<dbReference type="GO" id="GO:0005524">
    <property type="term" value="F:ATP binding"/>
    <property type="evidence" value="ECO:0007669"/>
    <property type="project" value="UniProtKB-KW"/>
</dbReference>
<dbReference type="InterPro" id="IPR012340">
    <property type="entry name" value="NA-bd_OB-fold"/>
</dbReference>
<evidence type="ECO:0000256" key="4">
    <source>
        <dbReference type="ARBA" id="ARBA00022917"/>
    </source>
</evidence>
<dbReference type="GO" id="GO:0004816">
    <property type="term" value="F:asparagine-tRNA ligase activity"/>
    <property type="evidence" value="ECO:0007669"/>
    <property type="project" value="TreeGrafter"/>
</dbReference>
<keyword evidence="3" id="KW-0067">ATP-binding</keyword>
<dbReference type="GO" id="GO:0006421">
    <property type="term" value="P:asparaginyl-tRNA aminoacylation"/>
    <property type="evidence" value="ECO:0007669"/>
    <property type="project" value="TreeGrafter"/>
</dbReference>
<dbReference type="PRINTS" id="PR01042">
    <property type="entry name" value="TRNASYNTHASP"/>
</dbReference>
<dbReference type="PROSITE" id="PS50862">
    <property type="entry name" value="AA_TRNA_LIGASE_II"/>
    <property type="match status" value="1"/>
</dbReference>
<keyword evidence="7" id="KW-1185">Reference proteome</keyword>
<keyword evidence="1" id="KW-0436">Ligase</keyword>
<keyword evidence="5" id="KW-0030">Aminoacyl-tRNA synthetase</keyword>